<organism evidence="2 3">
    <name type="scientific">Haloplasma contractile SSD-17B</name>
    <dbReference type="NCBI Taxonomy" id="1033810"/>
    <lineage>
        <taxon>Bacteria</taxon>
        <taxon>Bacillati</taxon>
        <taxon>Mycoplasmatota</taxon>
        <taxon>Mollicutes</taxon>
        <taxon>Haloplasmatales</taxon>
        <taxon>Haloplasmataceae</taxon>
        <taxon>Haloplasma</taxon>
    </lineage>
</organism>
<dbReference type="PANTHER" id="PTHR42678:SF34">
    <property type="entry name" value="OS04G0183300 PROTEIN"/>
    <property type="match status" value="1"/>
</dbReference>
<dbReference type="RefSeq" id="WP_008825433.1">
    <property type="nucleotide sequence ID" value="NZ_AFNU02000009.1"/>
</dbReference>
<proteinExistence type="predicted"/>
<evidence type="ECO:0000313" key="2">
    <source>
        <dbReference type="EMBL" id="ERJ11628.1"/>
    </source>
</evidence>
<keyword evidence="3" id="KW-1185">Reference proteome</keyword>
<evidence type="ECO:0000259" key="1">
    <source>
        <dbReference type="Pfam" id="PF01425"/>
    </source>
</evidence>
<dbReference type="Gene3D" id="3.90.1300.10">
    <property type="entry name" value="Amidase signature (AS) domain"/>
    <property type="match status" value="1"/>
</dbReference>
<gene>
    <name evidence="2" type="ORF">HLPCO_002329</name>
</gene>
<sequence length="489" mass="53354">MNDPKLIVLESWLIEATVDEIQAKLTSGDLTSSELVRMYLHRIAKIDQSGPKLNSILEVNPEALHIARRLDQERELKGVRGPLHGIPVVIKDNIDTHDKMHTSAGSLALKESIAPKDAHIVKQLREAGAIILGKTNLTEWANFMTVGMKNGYSSRGGQVLNPYGPGTFDVGGSSAGTGAAIAANLATIGIGTETSGSILSPSSQNSLVGIKPTVGLVSRTGIIPISHSQDTAGPMARTVKDAALLLNVLSSADEKDPITLSCVDHDIDYTDCINGGWVRLNEINIGIQDKIIEYLDEEKQTIIKNAIESLKETGVQIKHDVKVPSMGEKWDINVMLYEFKTNLNAYLSNLDSQVEVRTLKDVIDFNWMHEDRTLKYGQSLLIDSEKTSGRLTDSEYLNSLEQDIYFSKAAGIDQLFKDENLDIIVSPNNYGAMLPAKAGYPSITVPCGYTKAGEPVGITFTGSAYSEPLLIYVAYTFEQATKCRRAPQF</sequence>
<dbReference type="InterPro" id="IPR023631">
    <property type="entry name" value="Amidase_dom"/>
</dbReference>
<dbReference type="SUPFAM" id="SSF75304">
    <property type="entry name" value="Amidase signature (AS) enzymes"/>
    <property type="match status" value="1"/>
</dbReference>
<feature type="domain" description="Amidase" evidence="1">
    <location>
        <begin position="34"/>
        <end position="470"/>
    </location>
</feature>
<dbReference type="GO" id="GO:0004040">
    <property type="term" value="F:amidase activity"/>
    <property type="evidence" value="ECO:0007669"/>
    <property type="project" value="UniProtKB-EC"/>
</dbReference>
<dbReference type="STRING" id="1033810.HLPCO_002329"/>
<dbReference type="eggNOG" id="COG0154">
    <property type="taxonomic scope" value="Bacteria"/>
</dbReference>
<dbReference type="FunCoup" id="U2E909">
    <property type="interactions" value="430"/>
</dbReference>
<keyword evidence="2" id="KW-0378">Hydrolase</keyword>
<dbReference type="EC" id="3.5.1.4" evidence="2"/>
<dbReference type="InterPro" id="IPR036928">
    <property type="entry name" value="AS_sf"/>
</dbReference>
<dbReference type="PANTHER" id="PTHR42678">
    <property type="entry name" value="AMIDASE"/>
    <property type="match status" value="1"/>
</dbReference>
<evidence type="ECO:0000313" key="3">
    <source>
        <dbReference type="Proteomes" id="UP000005707"/>
    </source>
</evidence>
<reference evidence="2 3" key="1">
    <citation type="journal article" date="2011" name="J. Bacteriol.">
        <title>Genome sequence of Haloplasma contractile, an unusual contractile bacterium from a deep-sea anoxic brine lake.</title>
        <authorList>
            <person name="Antunes A."/>
            <person name="Alam I."/>
            <person name="El Dorry H."/>
            <person name="Siam R."/>
            <person name="Robertson A."/>
            <person name="Bajic V.B."/>
            <person name="Stingl U."/>
        </authorList>
    </citation>
    <scope>NUCLEOTIDE SEQUENCE [LARGE SCALE GENOMIC DNA]</scope>
    <source>
        <strain evidence="2 3">SSD-17B</strain>
    </source>
</reference>
<dbReference type="AlphaFoldDB" id="U2E909"/>
<reference evidence="2 3" key="2">
    <citation type="journal article" date="2013" name="PLoS ONE">
        <title>INDIGO - INtegrated Data Warehouse of MIcrobial GenOmes with Examples from the Red Sea Extremophiles.</title>
        <authorList>
            <person name="Alam I."/>
            <person name="Antunes A."/>
            <person name="Kamau A.A."/>
            <person name="Ba Alawi W."/>
            <person name="Kalkatawi M."/>
            <person name="Stingl U."/>
            <person name="Bajic V.B."/>
        </authorList>
    </citation>
    <scope>NUCLEOTIDE SEQUENCE [LARGE SCALE GENOMIC DNA]</scope>
    <source>
        <strain evidence="2 3">SSD-17B</strain>
    </source>
</reference>
<comment type="caution">
    <text evidence="2">The sequence shown here is derived from an EMBL/GenBank/DDBJ whole genome shotgun (WGS) entry which is preliminary data.</text>
</comment>
<dbReference type="Proteomes" id="UP000005707">
    <property type="component" value="Unassembled WGS sequence"/>
</dbReference>
<dbReference type="OrthoDB" id="9811471at2"/>
<dbReference type="EMBL" id="AFNU02000009">
    <property type="protein sequence ID" value="ERJ11628.1"/>
    <property type="molecule type" value="Genomic_DNA"/>
</dbReference>
<protein>
    <submittedName>
        <fullName evidence="2">Amidase family protein</fullName>
        <ecNumber evidence="2">3.5.1.4</ecNumber>
    </submittedName>
</protein>
<dbReference type="NCBIfam" id="NF005300">
    <property type="entry name" value="PRK06828.1"/>
    <property type="match status" value="1"/>
</dbReference>
<accession>U2E909</accession>
<dbReference type="InParanoid" id="U2E909"/>
<name>U2E909_9MOLU</name>
<dbReference type="Pfam" id="PF01425">
    <property type="entry name" value="Amidase"/>
    <property type="match status" value="1"/>
</dbReference>